<dbReference type="AlphaFoldDB" id="A0A011NI98"/>
<protein>
    <submittedName>
        <fullName evidence="1">Putative effector of murein hydrolase LrgA</fullName>
    </submittedName>
</protein>
<proteinExistence type="predicted"/>
<evidence type="ECO:0000313" key="1">
    <source>
        <dbReference type="EMBL" id="EXI82483.1"/>
    </source>
</evidence>
<gene>
    <name evidence="1" type="ORF">AW10_00591</name>
</gene>
<comment type="caution">
    <text evidence="1">The sequence shown here is derived from an EMBL/GenBank/DDBJ whole genome shotgun (WGS) entry which is preliminary data.</text>
</comment>
<reference evidence="1 2" key="1">
    <citation type="submission" date="2014-02" db="EMBL/GenBank/DDBJ databases">
        <title>Expanding our view of genomic diversity in Candidatus Accumulibacter clades.</title>
        <authorList>
            <person name="Skennerton C.T."/>
            <person name="Barr J.J."/>
            <person name="Slater F.R."/>
            <person name="Bond P.L."/>
            <person name="Tyson G.W."/>
        </authorList>
    </citation>
    <scope>NUCLEOTIDE SEQUENCE [LARGE SCALE GENOMIC DNA]</scope>
    <source>
        <strain evidence="2">BA-92</strain>
    </source>
</reference>
<evidence type="ECO:0000313" key="2">
    <source>
        <dbReference type="Proteomes" id="UP000021816"/>
    </source>
</evidence>
<sequence length="72" mass="7711">MIGAITQILVFQLIGEFIVRTLLLRIPGRVIGMARRFAALVARGGPSKELRSAAQGQAPLRSEELAVAQALV</sequence>
<name>A0A011NI98_9PROT</name>
<dbReference type="GO" id="GO:0016787">
    <property type="term" value="F:hydrolase activity"/>
    <property type="evidence" value="ECO:0007669"/>
    <property type="project" value="UniProtKB-KW"/>
</dbReference>
<dbReference type="Proteomes" id="UP000021816">
    <property type="component" value="Unassembled WGS sequence"/>
</dbReference>
<dbReference type="EMBL" id="JEMX01000011">
    <property type="protein sequence ID" value="EXI82483.1"/>
    <property type="molecule type" value="Genomic_DNA"/>
</dbReference>
<organism evidence="1 2">
    <name type="scientific">Candidatus Accumulibacter appositus</name>
    <dbReference type="NCBI Taxonomy" id="1454003"/>
    <lineage>
        <taxon>Bacteria</taxon>
        <taxon>Pseudomonadati</taxon>
        <taxon>Pseudomonadota</taxon>
        <taxon>Betaproteobacteria</taxon>
        <taxon>Candidatus Accumulibacter</taxon>
    </lineage>
</organism>
<keyword evidence="1" id="KW-0378">Hydrolase</keyword>
<accession>A0A011NI98</accession>
<dbReference type="PATRIC" id="fig|1454003.3.peg.604"/>